<keyword evidence="4 6" id="KW-0539">Nucleus</keyword>
<dbReference type="Gene3D" id="1.10.10.10">
    <property type="entry name" value="Winged helix-like DNA-binding domain superfamily/Winged helix DNA-binding domain"/>
    <property type="match status" value="1"/>
</dbReference>
<dbReference type="GO" id="GO:0006334">
    <property type="term" value="P:nucleosome assembly"/>
    <property type="evidence" value="ECO:0007669"/>
    <property type="project" value="InterPro"/>
</dbReference>
<organism evidence="9 10">
    <name type="scientific">Zalerion maritima</name>
    <dbReference type="NCBI Taxonomy" id="339359"/>
    <lineage>
        <taxon>Eukaryota</taxon>
        <taxon>Fungi</taxon>
        <taxon>Dikarya</taxon>
        <taxon>Ascomycota</taxon>
        <taxon>Pezizomycotina</taxon>
        <taxon>Sordariomycetes</taxon>
        <taxon>Lulworthiomycetidae</taxon>
        <taxon>Lulworthiales</taxon>
        <taxon>Lulworthiaceae</taxon>
        <taxon>Zalerion</taxon>
    </lineage>
</organism>
<gene>
    <name evidence="9" type="ORF">MKZ38_001895</name>
</gene>
<keyword evidence="10" id="KW-1185">Reference proteome</keyword>
<dbReference type="PRINTS" id="PR00624">
    <property type="entry name" value="HISTONEH5"/>
</dbReference>
<evidence type="ECO:0000256" key="2">
    <source>
        <dbReference type="ARBA" id="ARBA00022454"/>
    </source>
</evidence>
<proteinExistence type="inferred from homology"/>
<feature type="region of interest" description="Disordered" evidence="7">
    <location>
        <begin position="1"/>
        <end position="22"/>
    </location>
</feature>
<evidence type="ECO:0000256" key="6">
    <source>
        <dbReference type="RuleBase" id="RU003894"/>
    </source>
</evidence>
<feature type="compositionally biased region" description="Basic and acidic residues" evidence="7">
    <location>
        <begin position="151"/>
        <end position="172"/>
    </location>
</feature>
<feature type="domain" description="H15" evidence="8">
    <location>
        <begin position="17"/>
        <end position="92"/>
    </location>
</feature>
<dbReference type="SMART" id="SM00526">
    <property type="entry name" value="H15"/>
    <property type="match status" value="1"/>
</dbReference>
<dbReference type="GO" id="GO:0030527">
    <property type="term" value="F:structural constituent of chromatin"/>
    <property type="evidence" value="ECO:0007669"/>
    <property type="project" value="InterPro"/>
</dbReference>
<dbReference type="GO" id="GO:0003677">
    <property type="term" value="F:DNA binding"/>
    <property type="evidence" value="ECO:0007669"/>
    <property type="project" value="UniProtKB-KW"/>
</dbReference>
<comment type="caution">
    <text evidence="9">The sequence shown here is derived from an EMBL/GenBank/DDBJ whole genome shotgun (WGS) entry which is preliminary data.</text>
</comment>
<dbReference type="PROSITE" id="PS51504">
    <property type="entry name" value="H15"/>
    <property type="match status" value="1"/>
</dbReference>
<keyword evidence="3 6" id="KW-0238">DNA-binding</keyword>
<accession>A0AAD5WSW5</accession>
<dbReference type="Proteomes" id="UP001201980">
    <property type="component" value="Unassembled WGS sequence"/>
</dbReference>
<evidence type="ECO:0000256" key="7">
    <source>
        <dbReference type="SAM" id="MobiDB-lite"/>
    </source>
</evidence>
<evidence type="ECO:0000256" key="3">
    <source>
        <dbReference type="ARBA" id="ARBA00023125"/>
    </source>
</evidence>
<dbReference type="SUPFAM" id="SSF46785">
    <property type="entry name" value="Winged helix' DNA-binding domain"/>
    <property type="match status" value="1"/>
</dbReference>
<sequence>MPPKKAETVAAPKPKPTHGSYQDMITDAILALKDRNGSSRIKLKKYVKANNNISVASDAVFDSQFNRALKAGVEKGHFEQPKGPSGGTKLSKKAKQPPKKEAPKKVVPKKEPPKKKAAAPKKAAPPKEKKAAPPKKEAEKKAAPKKAAAPPKEKKVVAPKKEKKEKKEDPLKKTKTGRVAKAPAKPVPAKKAAPPKKAAPKKKEAKKSEAA</sequence>
<dbReference type="EMBL" id="JAKWBI020000153">
    <property type="protein sequence ID" value="KAJ2901413.1"/>
    <property type="molecule type" value="Genomic_DNA"/>
</dbReference>
<dbReference type="InterPro" id="IPR036388">
    <property type="entry name" value="WH-like_DNA-bd_sf"/>
</dbReference>
<feature type="compositionally biased region" description="Basic and acidic residues" evidence="7">
    <location>
        <begin position="98"/>
        <end position="111"/>
    </location>
</feature>
<evidence type="ECO:0000256" key="4">
    <source>
        <dbReference type="ARBA" id="ARBA00023242"/>
    </source>
</evidence>
<dbReference type="InterPro" id="IPR036390">
    <property type="entry name" value="WH_DNA-bd_sf"/>
</dbReference>
<dbReference type="FunFam" id="1.10.10.10:FF:000383">
    <property type="entry name" value="Histone H1"/>
    <property type="match status" value="1"/>
</dbReference>
<evidence type="ECO:0000256" key="5">
    <source>
        <dbReference type="ARBA" id="ARBA00055135"/>
    </source>
</evidence>
<protein>
    <recommendedName>
        <fullName evidence="1">Histone H1</fullName>
    </recommendedName>
</protein>
<evidence type="ECO:0000256" key="1">
    <source>
        <dbReference type="ARBA" id="ARBA00020833"/>
    </source>
</evidence>
<name>A0AAD5WSW5_9PEZI</name>
<dbReference type="InterPro" id="IPR005819">
    <property type="entry name" value="H1/H5"/>
</dbReference>
<feature type="compositionally biased region" description="Basic and acidic residues" evidence="7">
    <location>
        <begin position="125"/>
        <end position="142"/>
    </location>
</feature>
<dbReference type="Pfam" id="PF00538">
    <property type="entry name" value="Linker_histone"/>
    <property type="match status" value="1"/>
</dbReference>
<comment type="subcellular location">
    <subcellularLocation>
        <location evidence="6">Nucleus</location>
    </subcellularLocation>
</comment>
<dbReference type="InterPro" id="IPR005818">
    <property type="entry name" value="Histone_H1/H5_H15"/>
</dbReference>
<keyword evidence="2 6" id="KW-0158">Chromosome</keyword>
<evidence type="ECO:0000313" key="10">
    <source>
        <dbReference type="Proteomes" id="UP001201980"/>
    </source>
</evidence>
<reference evidence="9" key="1">
    <citation type="submission" date="2022-07" db="EMBL/GenBank/DDBJ databases">
        <title>Draft genome sequence of Zalerion maritima ATCC 34329, a (micro)plastics degrading marine fungus.</title>
        <authorList>
            <person name="Paco A."/>
            <person name="Goncalves M.F.M."/>
            <person name="Rocha-Santos T.A.P."/>
            <person name="Alves A."/>
        </authorList>
    </citation>
    <scope>NUCLEOTIDE SEQUENCE</scope>
    <source>
        <strain evidence="9">ATCC 34329</strain>
    </source>
</reference>
<evidence type="ECO:0000313" key="9">
    <source>
        <dbReference type="EMBL" id="KAJ2901413.1"/>
    </source>
</evidence>
<feature type="region of interest" description="Disordered" evidence="7">
    <location>
        <begin position="72"/>
        <end position="211"/>
    </location>
</feature>
<dbReference type="AlphaFoldDB" id="A0AAD5WSW5"/>
<dbReference type="GO" id="GO:0000786">
    <property type="term" value="C:nucleosome"/>
    <property type="evidence" value="ECO:0007669"/>
    <property type="project" value="InterPro"/>
</dbReference>
<comment type="similarity">
    <text evidence="6">Belongs to the histone H1/H5 family.</text>
</comment>
<dbReference type="CDD" id="cd00073">
    <property type="entry name" value="H15"/>
    <property type="match status" value="1"/>
</dbReference>
<feature type="compositionally biased region" description="Low complexity" evidence="7">
    <location>
        <begin position="179"/>
        <end position="196"/>
    </location>
</feature>
<dbReference type="GO" id="GO:0005634">
    <property type="term" value="C:nucleus"/>
    <property type="evidence" value="ECO:0007669"/>
    <property type="project" value="UniProtKB-SubCell"/>
</dbReference>
<evidence type="ECO:0000259" key="8">
    <source>
        <dbReference type="PROSITE" id="PS51504"/>
    </source>
</evidence>
<comment type="function">
    <text evidence="5">Could act as an H1-type linker histone.</text>
</comment>